<accession>A0A4R1YN63</accession>
<evidence type="ECO:0000313" key="2">
    <source>
        <dbReference type="Proteomes" id="UP000295277"/>
    </source>
</evidence>
<comment type="caution">
    <text evidence="1">The sequence shown here is derived from an EMBL/GenBank/DDBJ whole genome shotgun (WGS) entry which is preliminary data.</text>
</comment>
<sequence>MEVWAYVCHRHRGWSLHRLRERVLRADARLNLSGRRMMLASSAVAAPFRRILWPRINALHWSGP</sequence>
<dbReference type="Proteomes" id="UP000295277">
    <property type="component" value="Unassembled WGS sequence"/>
</dbReference>
<organism evidence="1 2">
    <name type="scientific">Rhodovulum steppense</name>
    <dbReference type="NCBI Taxonomy" id="540251"/>
    <lineage>
        <taxon>Bacteria</taxon>
        <taxon>Pseudomonadati</taxon>
        <taxon>Pseudomonadota</taxon>
        <taxon>Alphaproteobacteria</taxon>
        <taxon>Rhodobacterales</taxon>
        <taxon>Paracoccaceae</taxon>
        <taxon>Rhodovulum</taxon>
    </lineage>
</organism>
<gene>
    <name evidence="1" type="ORF">EV216_12434</name>
</gene>
<keyword evidence="2" id="KW-1185">Reference proteome</keyword>
<protein>
    <submittedName>
        <fullName evidence="1">Uncharacterized protein</fullName>
    </submittedName>
</protein>
<dbReference type="AlphaFoldDB" id="A0A4R1YN63"/>
<evidence type="ECO:0000313" key="1">
    <source>
        <dbReference type="EMBL" id="TCM78987.1"/>
    </source>
</evidence>
<dbReference type="RefSeq" id="WP_132696225.1">
    <property type="nucleotide sequence ID" value="NZ_SLVM01000024.1"/>
</dbReference>
<name>A0A4R1YN63_9RHOB</name>
<reference evidence="1 2" key="1">
    <citation type="submission" date="2019-03" db="EMBL/GenBank/DDBJ databases">
        <title>Genomic Encyclopedia of Type Strains, Phase IV (KMG-IV): sequencing the most valuable type-strain genomes for metagenomic binning, comparative biology and taxonomic classification.</title>
        <authorList>
            <person name="Goeker M."/>
        </authorList>
    </citation>
    <scope>NUCLEOTIDE SEQUENCE [LARGE SCALE GENOMIC DNA]</scope>
    <source>
        <strain evidence="1 2">DSM 21153</strain>
    </source>
</reference>
<dbReference type="OrthoDB" id="476248at2"/>
<dbReference type="EMBL" id="SLVM01000024">
    <property type="protein sequence ID" value="TCM78987.1"/>
    <property type="molecule type" value="Genomic_DNA"/>
</dbReference>
<proteinExistence type="predicted"/>